<feature type="domain" description="Xylanolytic transcriptional activator regulatory" evidence="2">
    <location>
        <begin position="317"/>
        <end position="390"/>
    </location>
</feature>
<dbReference type="GO" id="GO:0008270">
    <property type="term" value="F:zinc ion binding"/>
    <property type="evidence" value="ECO:0007669"/>
    <property type="project" value="InterPro"/>
</dbReference>
<dbReference type="GO" id="GO:0003677">
    <property type="term" value="F:DNA binding"/>
    <property type="evidence" value="ECO:0007669"/>
    <property type="project" value="InterPro"/>
</dbReference>
<gene>
    <name evidence="3" type="ORF">EKO04_000227</name>
</gene>
<dbReference type="InterPro" id="IPR053230">
    <property type="entry name" value="Trans_reg_galc"/>
</dbReference>
<evidence type="ECO:0000256" key="1">
    <source>
        <dbReference type="ARBA" id="ARBA00023242"/>
    </source>
</evidence>
<name>A0A8H7JB36_9PLEO</name>
<dbReference type="GO" id="GO:0006351">
    <property type="term" value="P:DNA-templated transcription"/>
    <property type="evidence" value="ECO:0007669"/>
    <property type="project" value="InterPro"/>
</dbReference>
<dbReference type="AlphaFoldDB" id="A0A8H7JB36"/>
<keyword evidence="1" id="KW-0539">Nucleus</keyword>
<protein>
    <recommendedName>
        <fullName evidence="2">Xylanolytic transcriptional activator regulatory domain-containing protein</fullName>
    </recommendedName>
</protein>
<accession>A0A8H7JB36</accession>
<sequence length="648" mass="72107">MILFPGYRETINRVSREWKGVAFFGHVQCVTERCQQMSALLARLRPYVHESDKALIADMMISAEEELSESSQTTSLVSLGSNSGERSAIQQFQELEEHDYFRMYLLDVPNGSLCDDNRDAMTSFFGSSSELQWLRAATMASPDMRSKGAGETSQMKIPHASTGEHISSYNFWDDTENTESNCNTCDDPYEPPHIETAKRLLSCYITVVHDKFPILHRETFINQSRGYLVSLQNGHLLKSSLKWQAILNIVLAISASYLGSAKDNSFTVVGDHATYQARAEALIFDKTTSADHPDIPHIQALGLLSFYWLSVGQASRALAVVGTAISFAYALGLHLRNEDPSAPASKRDLLGRIWWSLYSLENTLSVATGRPSIIADSCCSVPLPLAKVEDQGLQGKDRRLAGSCSIEPESLIGVEFPQQVSQKPGAPEKDSEAYFKASIDLCIITRSILVALYSANSTTKSSTDIRQDIAQLSQRLDQWITSLPMDIDLEVIIETSSSMFTHRNLVLKFKLCSARMLLGRPFLCAQKLSWGNDEEAGFAAQISNGCIESARKVVDLLPRDCDAPCVYGQIPWWCVVHHIVQAVAILLLGLSYPLSHSADRMLLVRYVGKVLWILQDMQDPVAERARSVVEKSFEIIVRRHHVMDLSGI</sequence>
<dbReference type="Proteomes" id="UP000651452">
    <property type="component" value="Unassembled WGS sequence"/>
</dbReference>
<proteinExistence type="predicted"/>
<dbReference type="EMBL" id="RZGK01000002">
    <property type="protein sequence ID" value="KAF9701224.1"/>
    <property type="molecule type" value="Genomic_DNA"/>
</dbReference>
<dbReference type="SMART" id="SM00906">
    <property type="entry name" value="Fungal_trans"/>
    <property type="match status" value="1"/>
</dbReference>
<dbReference type="OrthoDB" id="424974at2759"/>
<reference evidence="3" key="1">
    <citation type="submission" date="2018-12" db="EMBL/GenBank/DDBJ databases">
        <authorList>
            <person name="Syme R.A."/>
            <person name="Farfan-Caceres L."/>
            <person name="Lichtenzveig J."/>
        </authorList>
    </citation>
    <scope>NUCLEOTIDE SEQUENCE</scope>
    <source>
        <strain evidence="3">Al4</strain>
    </source>
</reference>
<evidence type="ECO:0000313" key="4">
    <source>
        <dbReference type="Proteomes" id="UP000651452"/>
    </source>
</evidence>
<dbReference type="PANTHER" id="PTHR47654:SF5">
    <property type="entry name" value="TRANSCRIPTION FACTOR DOMAIN-CONTAINING PROTEIN"/>
    <property type="match status" value="1"/>
</dbReference>
<keyword evidence="4" id="KW-1185">Reference proteome</keyword>
<evidence type="ECO:0000259" key="2">
    <source>
        <dbReference type="SMART" id="SM00906"/>
    </source>
</evidence>
<comment type="caution">
    <text evidence="3">The sequence shown here is derived from an EMBL/GenBank/DDBJ whole genome shotgun (WGS) entry which is preliminary data.</text>
</comment>
<dbReference type="PANTHER" id="PTHR47654">
    <property type="entry name" value="ZN(II)2CYS6 TRANSCRIPTION FACTOR (EUROFUNG)-RELATED"/>
    <property type="match status" value="1"/>
</dbReference>
<reference evidence="3" key="2">
    <citation type="submission" date="2020-09" db="EMBL/GenBank/DDBJ databases">
        <title>Reference genome assembly for Australian Ascochyta lentis isolate Al4.</title>
        <authorList>
            <person name="Lee R.C."/>
            <person name="Farfan-Caceres L.M."/>
            <person name="Debler J.W."/>
            <person name="Williams A.H."/>
            <person name="Henares B.M."/>
        </authorList>
    </citation>
    <scope>NUCLEOTIDE SEQUENCE</scope>
    <source>
        <strain evidence="3">Al4</strain>
    </source>
</reference>
<dbReference type="Pfam" id="PF04082">
    <property type="entry name" value="Fungal_trans"/>
    <property type="match status" value="1"/>
</dbReference>
<dbReference type="InterPro" id="IPR007219">
    <property type="entry name" value="XnlR_reg_dom"/>
</dbReference>
<dbReference type="CDD" id="cd12148">
    <property type="entry name" value="fungal_TF_MHR"/>
    <property type="match status" value="1"/>
</dbReference>
<evidence type="ECO:0000313" key="3">
    <source>
        <dbReference type="EMBL" id="KAF9701224.1"/>
    </source>
</evidence>
<organism evidence="3 4">
    <name type="scientific">Ascochyta lentis</name>
    <dbReference type="NCBI Taxonomy" id="205686"/>
    <lineage>
        <taxon>Eukaryota</taxon>
        <taxon>Fungi</taxon>
        <taxon>Dikarya</taxon>
        <taxon>Ascomycota</taxon>
        <taxon>Pezizomycotina</taxon>
        <taxon>Dothideomycetes</taxon>
        <taxon>Pleosporomycetidae</taxon>
        <taxon>Pleosporales</taxon>
        <taxon>Pleosporineae</taxon>
        <taxon>Didymellaceae</taxon>
        <taxon>Ascochyta</taxon>
    </lineage>
</organism>